<evidence type="ECO:0000256" key="13">
    <source>
        <dbReference type="ARBA" id="ARBA00023316"/>
    </source>
</evidence>
<dbReference type="EC" id="3.6.1.27" evidence="3 17"/>
<reference evidence="18 19" key="1">
    <citation type="submission" date="2020-11" db="EMBL/GenBank/DDBJ databases">
        <title>Genomic insight of Alicyclobacillus mali FL 18 reveals a new arsenic-resistant strain, with potential in environmental biotechnology.</title>
        <authorList>
            <person name="Fiorentino G."/>
            <person name="Gallo G."/>
            <person name="Aulitto M."/>
        </authorList>
    </citation>
    <scope>NUCLEOTIDE SEQUENCE [LARGE SCALE GENOMIC DNA]</scope>
    <source>
        <strain evidence="18 19">FL 18</strain>
    </source>
</reference>
<dbReference type="RefSeq" id="WP_067851059.1">
    <property type="nucleotide sequence ID" value="NZ_JADPKZ010000020.1"/>
</dbReference>
<evidence type="ECO:0000256" key="10">
    <source>
        <dbReference type="ARBA" id="ARBA00022989"/>
    </source>
</evidence>
<organism evidence="18 19">
    <name type="scientific">Alicyclobacillus mali</name>
    <name type="common">ex Roth et al. 2021</name>
    <dbReference type="NCBI Taxonomy" id="1123961"/>
    <lineage>
        <taxon>Bacteria</taxon>
        <taxon>Bacillati</taxon>
        <taxon>Bacillota</taxon>
        <taxon>Bacilli</taxon>
        <taxon>Bacillales</taxon>
        <taxon>Alicyclobacillaceae</taxon>
        <taxon>Alicyclobacillus</taxon>
    </lineage>
</organism>
<keyword evidence="9 17" id="KW-0573">Peptidoglycan synthesis</keyword>
<dbReference type="Proteomes" id="UP000642910">
    <property type="component" value="Unassembled WGS sequence"/>
</dbReference>
<evidence type="ECO:0000256" key="15">
    <source>
        <dbReference type="ARBA" id="ARBA00032932"/>
    </source>
</evidence>
<comment type="subcellular location">
    <subcellularLocation>
        <location evidence="1 17">Cell membrane</location>
        <topology evidence="1 17">Multi-pass membrane protein</topology>
    </subcellularLocation>
</comment>
<evidence type="ECO:0000256" key="9">
    <source>
        <dbReference type="ARBA" id="ARBA00022984"/>
    </source>
</evidence>
<dbReference type="HAMAP" id="MF_01006">
    <property type="entry name" value="Undec_diphosphatase"/>
    <property type="match status" value="1"/>
</dbReference>
<evidence type="ECO:0000256" key="8">
    <source>
        <dbReference type="ARBA" id="ARBA00022960"/>
    </source>
</evidence>
<keyword evidence="11 17" id="KW-0472">Membrane</keyword>
<evidence type="ECO:0000256" key="17">
    <source>
        <dbReference type="HAMAP-Rule" id="MF_01006"/>
    </source>
</evidence>
<name>A0ABS0EZL6_9BACL</name>
<keyword evidence="7 17" id="KW-0378">Hydrolase</keyword>
<evidence type="ECO:0000256" key="12">
    <source>
        <dbReference type="ARBA" id="ARBA00023251"/>
    </source>
</evidence>
<feature type="transmembrane region" description="Helical" evidence="17">
    <location>
        <begin position="86"/>
        <end position="105"/>
    </location>
</feature>
<keyword evidence="12 17" id="KW-0046">Antibiotic resistance</keyword>
<evidence type="ECO:0000256" key="2">
    <source>
        <dbReference type="ARBA" id="ARBA00010621"/>
    </source>
</evidence>
<feature type="transmembrane region" description="Helical" evidence="17">
    <location>
        <begin position="111"/>
        <end position="131"/>
    </location>
</feature>
<comment type="function">
    <text evidence="17">Catalyzes the dephosphorylation of undecaprenyl diphosphate (UPP). Confers resistance to bacitracin.</text>
</comment>
<evidence type="ECO:0000313" key="19">
    <source>
        <dbReference type="Proteomes" id="UP000642910"/>
    </source>
</evidence>
<keyword evidence="6 17" id="KW-0812">Transmembrane</keyword>
<dbReference type="Pfam" id="PF02673">
    <property type="entry name" value="BacA"/>
    <property type="match status" value="1"/>
</dbReference>
<comment type="caution">
    <text evidence="18">The sequence shown here is derived from an EMBL/GenBank/DDBJ whole genome shotgun (WGS) entry which is preliminary data.</text>
</comment>
<sequence length="278" mass="31078">MHLLQVIIYGIVQGITELFPISSVGHAVILPYLLRWTEFSQSNQFLPFVVMLHLGTGLALLIYFLPEWLHLIASIFDRRRKVERRILLLIIVATIPAAVLGKIFEHKLQELFPSALSASIFLIVNGFVLFWADGMRRKRRRSTTRIENLSYGRSFLIGIVQSFALIPGFSRSGITMAAGLASGLEYEDSARFSFLLATPVILGAGILEVPKMLHQHNHVMFHDGLIGGLCAGVLALLSTAFLMRYFETTEVRALRPFGWYCIVVGVVVAILAALHIQF</sequence>
<comment type="miscellaneous">
    <text evidence="17">Bacitracin is thought to be involved in the inhibition of peptidoglycan synthesis by sequestering undecaprenyl diphosphate, thereby reducing the pool of lipid carrier available.</text>
</comment>
<evidence type="ECO:0000313" key="18">
    <source>
        <dbReference type="EMBL" id="MBF8376488.1"/>
    </source>
</evidence>
<evidence type="ECO:0000256" key="1">
    <source>
        <dbReference type="ARBA" id="ARBA00004651"/>
    </source>
</evidence>
<feature type="transmembrane region" description="Helical" evidence="17">
    <location>
        <begin position="45"/>
        <end position="65"/>
    </location>
</feature>
<feature type="transmembrane region" description="Helical" evidence="17">
    <location>
        <begin position="221"/>
        <end position="245"/>
    </location>
</feature>
<feature type="transmembrane region" description="Helical" evidence="17">
    <location>
        <begin position="257"/>
        <end position="276"/>
    </location>
</feature>
<comment type="catalytic activity">
    <reaction evidence="16 17">
        <text>di-trans,octa-cis-undecaprenyl diphosphate + H2O = di-trans,octa-cis-undecaprenyl phosphate + phosphate + H(+)</text>
        <dbReference type="Rhea" id="RHEA:28094"/>
        <dbReference type="ChEBI" id="CHEBI:15377"/>
        <dbReference type="ChEBI" id="CHEBI:15378"/>
        <dbReference type="ChEBI" id="CHEBI:43474"/>
        <dbReference type="ChEBI" id="CHEBI:58405"/>
        <dbReference type="ChEBI" id="CHEBI:60392"/>
        <dbReference type="EC" id="3.6.1.27"/>
    </reaction>
</comment>
<evidence type="ECO:0000256" key="5">
    <source>
        <dbReference type="ARBA" id="ARBA00022475"/>
    </source>
</evidence>
<dbReference type="PANTHER" id="PTHR30622:SF4">
    <property type="entry name" value="UNDECAPRENYL-DIPHOSPHATASE"/>
    <property type="match status" value="1"/>
</dbReference>
<dbReference type="EMBL" id="JADPKZ010000020">
    <property type="protein sequence ID" value="MBF8376488.1"/>
    <property type="molecule type" value="Genomic_DNA"/>
</dbReference>
<evidence type="ECO:0000256" key="14">
    <source>
        <dbReference type="ARBA" id="ARBA00032707"/>
    </source>
</evidence>
<keyword evidence="19" id="KW-1185">Reference proteome</keyword>
<evidence type="ECO:0000256" key="11">
    <source>
        <dbReference type="ARBA" id="ARBA00023136"/>
    </source>
</evidence>
<accession>A0ABS0EZL6</accession>
<evidence type="ECO:0000256" key="4">
    <source>
        <dbReference type="ARBA" id="ARBA00021581"/>
    </source>
</evidence>
<dbReference type="InterPro" id="IPR003824">
    <property type="entry name" value="UppP"/>
</dbReference>
<evidence type="ECO:0000256" key="3">
    <source>
        <dbReference type="ARBA" id="ARBA00012374"/>
    </source>
</evidence>
<keyword evidence="8 17" id="KW-0133">Cell shape</keyword>
<keyword evidence="10 17" id="KW-1133">Transmembrane helix</keyword>
<evidence type="ECO:0000256" key="7">
    <source>
        <dbReference type="ARBA" id="ARBA00022801"/>
    </source>
</evidence>
<keyword evidence="13 17" id="KW-0961">Cell wall biogenesis/degradation</keyword>
<evidence type="ECO:0000256" key="16">
    <source>
        <dbReference type="ARBA" id="ARBA00047594"/>
    </source>
</evidence>
<comment type="similarity">
    <text evidence="2 17">Belongs to the UppP family.</text>
</comment>
<keyword evidence="5 17" id="KW-1003">Cell membrane</keyword>
<feature type="transmembrane region" description="Helical" evidence="17">
    <location>
        <begin position="190"/>
        <end position="209"/>
    </location>
</feature>
<feature type="transmembrane region" description="Helical" evidence="17">
    <location>
        <begin position="7"/>
        <end position="33"/>
    </location>
</feature>
<gene>
    <name evidence="17" type="primary">uppP</name>
    <name evidence="18" type="ORF">IW967_01110</name>
</gene>
<evidence type="ECO:0000256" key="6">
    <source>
        <dbReference type="ARBA" id="ARBA00022692"/>
    </source>
</evidence>
<dbReference type="PANTHER" id="PTHR30622">
    <property type="entry name" value="UNDECAPRENYL-DIPHOSPHATASE"/>
    <property type="match status" value="1"/>
</dbReference>
<proteinExistence type="inferred from homology"/>
<protein>
    <recommendedName>
        <fullName evidence="4 17">Undecaprenyl-diphosphatase</fullName>
        <ecNumber evidence="3 17">3.6.1.27</ecNumber>
    </recommendedName>
    <alternativeName>
        <fullName evidence="15 17">Bacitracin resistance protein</fullName>
    </alternativeName>
    <alternativeName>
        <fullName evidence="14 17">Undecaprenyl pyrophosphate phosphatase</fullName>
    </alternativeName>
</protein>